<name>A0A0D1LLW3_9LACO</name>
<feature type="region of interest" description="Disordered" evidence="5">
    <location>
        <begin position="92"/>
        <end position="115"/>
    </location>
</feature>
<accession>A0A0D1LLW3</accession>
<comment type="subunit">
    <text evidence="2">Heterodimer of SbcC and SbcD.</text>
</comment>
<evidence type="ECO:0000256" key="2">
    <source>
        <dbReference type="ARBA" id="ARBA00011322"/>
    </source>
</evidence>
<keyword evidence="8" id="KW-1185">Reference proteome</keyword>
<evidence type="ECO:0000256" key="3">
    <source>
        <dbReference type="ARBA" id="ARBA00013368"/>
    </source>
</evidence>
<feature type="coiled-coil region" evidence="4">
    <location>
        <begin position="714"/>
        <end position="748"/>
    </location>
</feature>
<sequence length="1061" mass="118011">MRPIKLALQYFGPYEQTTVDFERFTESKLFLITGDTGAGKTTMFDGMTYALFGEGTSERKPEEMRSEFAPTTAETAVTFWFEHNGRYYRISRKPTQQLKKKRGAKSDDDTTERKAEVSLTEVDETLQVPIAAMGEKIPVVRDAIQELLHLNADQFRKIILLPQNQFREFLAAQSDDKMTILRSLFGTEVFNQFTESLKEQQKETLKQVTNLETQRDVALSQIAWDDPAIADSAPTAVEKITALTAYIARLTDIVTARETEKATATTAVAQSQERVKAAEQLNRQFELLAENTAKQQLLDEQADQINEQRQQATLLQWGTQQQSIVNDVTRYEEQLVRVATELTQLATREAATTHSLSEATATKAELLTQAADIKIAEARLTTITRTLLPNAQRLAILITQATQLAQQRQTLQTNEAQLTTQLAELTAKEVELQTSLATVASVSSSREQLLVFATQADELQRTDERLQQAEKKVAQQADNLMRVTRKLDTAKANLQDVIAMREAKATLRRELMIKQLHSELKIGEACMVCGQIYTGEGADPHVGSTSYAEIKVAMAAVDEAETAEQQAIATEASLTTDATQTKQQYDTLAKQLASERDGFASEYNQFFTAWSTVFPNNLLPDTYDTSTVQTVIAQVRQHLSDQVTKQEQLTATLATVTEEIASVKTNLARTQTQLSGITTQLAENDSEQHDLNSDGQLTTVNDYEVEQQAFTEKIATYQQAVQSADEKIRSAEQTQQELSQRRLVLNQEQNTYQTALDEAKGRLGIAITDGPVADEQALQALLDRIQNQPDELIQLERQLAAYDTQRKTVATAIAQSQALTAGQERPDLSQLQAELTQKQTALAEATERLNKAEWLLEALQQQQTTILKLQTDIDAITAKSADLIKLTQAVDGNNLLHLRLEPYVLRSFLYEVLTYANEHYIGTLSGGRYQFVLSSRQAGRANQNGLDIDIYDQDGGKVRSTSTLSGGESFIAALSIALSMAEIVQRRAGGAKIDALFIDEGFGSLDSNTLNQALEALSMVEQSGRLIGVISHVESMKRQIQQQMVVTKLGDGRSRLTYRMV</sequence>
<feature type="coiled-coil region" evidence="4">
    <location>
        <begin position="452"/>
        <end position="493"/>
    </location>
</feature>
<dbReference type="STRING" id="137591.AO080_08655"/>
<dbReference type="GO" id="GO:0016887">
    <property type="term" value="F:ATP hydrolysis activity"/>
    <property type="evidence" value="ECO:0007669"/>
    <property type="project" value="InterPro"/>
</dbReference>
<evidence type="ECO:0000256" key="4">
    <source>
        <dbReference type="SAM" id="Coils"/>
    </source>
</evidence>
<dbReference type="PANTHER" id="PTHR32114:SF2">
    <property type="entry name" value="ABC TRANSPORTER ABCH.3"/>
    <property type="match status" value="1"/>
</dbReference>
<dbReference type="RefSeq" id="WP_043711823.1">
    <property type="nucleotide sequence ID" value="NZ_JALOCT010000001.1"/>
</dbReference>
<evidence type="ECO:0000313" key="8">
    <source>
        <dbReference type="Proteomes" id="UP000032287"/>
    </source>
</evidence>
<dbReference type="Gene3D" id="3.40.50.300">
    <property type="entry name" value="P-loop containing nucleotide triphosphate hydrolases"/>
    <property type="match status" value="2"/>
</dbReference>
<feature type="coiled-coil region" evidence="4">
    <location>
        <begin position="268"/>
        <end position="311"/>
    </location>
</feature>
<keyword evidence="4" id="KW-0175">Coiled coil</keyword>
<dbReference type="EMBL" id="JWHU01000034">
    <property type="protein sequence ID" value="KIU19627.1"/>
    <property type="molecule type" value="Genomic_DNA"/>
</dbReference>
<comment type="caution">
    <text evidence="7">The sequence shown here is derived from an EMBL/GenBank/DDBJ whole genome shotgun (WGS) entry which is preliminary data.</text>
</comment>
<dbReference type="eggNOG" id="COG0419">
    <property type="taxonomic scope" value="Bacteria"/>
</dbReference>
<evidence type="ECO:0000259" key="6">
    <source>
        <dbReference type="Pfam" id="PF13476"/>
    </source>
</evidence>
<reference evidence="7 8" key="1">
    <citation type="journal article" date="2015" name="Microbiology (Mosc.)">
        <title>Genomics of the Weissella cibaria species with an examination of its metabolic traits.</title>
        <authorList>
            <person name="Lynch K.M."/>
            <person name="Lucid A."/>
            <person name="Arendt E.K."/>
            <person name="Sleator R.D."/>
            <person name="Lucey B."/>
            <person name="Coffey A."/>
        </authorList>
    </citation>
    <scope>NUCLEOTIDE SEQUENCE [LARGE SCALE GENOMIC DNA]</scope>
    <source>
        <strain evidence="7 8">MG1</strain>
    </source>
</reference>
<proteinExistence type="inferred from homology"/>
<dbReference type="GO" id="GO:0006302">
    <property type="term" value="P:double-strand break repair"/>
    <property type="evidence" value="ECO:0007669"/>
    <property type="project" value="InterPro"/>
</dbReference>
<evidence type="ECO:0000313" key="7">
    <source>
        <dbReference type="EMBL" id="KIU19627.1"/>
    </source>
</evidence>
<feature type="coiled-coil region" evidence="4">
    <location>
        <begin position="828"/>
        <end position="862"/>
    </location>
</feature>
<dbReference type="Proteomes" id="UP000032287">
    <property type="component" value="Unassembled WGS sequence"/>
</dbReference>
<evidence type="ECO:0000256" key="1">
    <source>
        <dbReference type="ARBA" id="ARBA00006930"/>
    </source>
</evidence>
<comment type="similarity">
    <text evidence="1">Belongs to the SMC family. SbcC subfamily.</text>
</comment>
<dbReference type="PATRIC" id="fig|137591.25.peg.1616"/>
<dbReference type="Pfam" id="PF13558">
    <property type="entry name" value="SbcC_Walker_B"/>
    <property type="match status" value="1"/>
</dbReference>
<feature type="compositionally biased region" description="Basic and acidic residues" evidence="5">
    <location>
        <begin position="104"/>
        <end position="115"/>
    </location>
</feature>
<dbReference type="InterPro" id="IPR038729">
    <property type="entry name" value="Rad50/SbcC_AAA"/>
</dbReference>
<organism evidence="7 8">
    <name type="scientific">Weissella cibaria</name>
    <dbReference type="NCBI Taxonomy" id="137591"/>
    <lineage>
        <taxon>Bacteria</taxon>
        <taxon>Bacillati</taxon>
        <taxon>Bacillota</taxon>
        <taxon>Bacilli</taxon>
        <taxon>Lactobacillales</taxon>
        <taxon>Lactobacillaceae</taxon>
        <taxon>Weissella</taxon>
    </lineage>
</organism>
<dbReference type="AlphaFoldDB" id="A0A0D1LLW3"/>
<dbReference type="InterPro" id="IPR027417">
    <property type="entry name" value="P-loop_NTPase"/>
</dbReference>
<dbReference type="PANTHER" id="PTHR32114">
    <property type="entry name" value="ABC TRANSPORTER ABCH.3"/>
    <property type="match status" value="1"/>
</dbReference>
<evidence type="ECO:0000256" key="5">
    <source>
        <dbReference type="SAM" id="MobiDB-lite"/>
    </source>
</evidence>
<feature type="domain" description="Rad50/SbcC-type AAA" evidence="6">
    <location>
        <begin position="5"/>
        <end position="215"/>
    </location>
</feature>
<gene>
    <name evidence="7" type="primary">sbcC</name>
    <name evidence="7" type="ORF">QX99_01644</name>
</gene>
<dbReference type="SUPFAM" id="SSF52540">
    <property type="entry name" value="P-loop containing nucleoside triphosphate hydrolases"/>
    <property type="match status" value="1"/>
</dbReference>
<protein>
    <recommendedName>
        <fullName evidence="3">Nuclease SbcCD subunit C</fullName>
    </recommendedName>
</protein>
<dbReference type="Pfam" id="PF13476">
    <property type="entry name" value="AAA_23"/>
    <property type="match status" value="1"/>
</dbReference>